<dbReference type="InterPro" id="IPR029044">
    <property type="entry name" value="Nucleotide-diphossugar_trans"/>
</dbReference>
<accession>A0ABX0JV10</accession>
<reference evidence="2 3" key="1">
    <citation type="journal article" date="2020" name="Int. J. Syst. Evol. Microbiol.">
        <title>Novel acetic acid bacteria from cider fermentations: Acetobacter conturbans sp. nov. and Acetobacter fallax sp. nov.</title>
        <authorList>
            <person name="Sombolestani A.S."/>
            <person name="Cleenwerck I."/>
            <person name="Cnockaert M."/>
            <person name="Borremans W."/>
            <person name="Wieme A.D."/>
            <person name="De Vuyst L."/>
            <person name="Vandamme P."/>
        </authorList>
    </citation>
    <scope>NUCLEOTIDE SEQUENCE [LARGE SCALE GENOMIC DNA]</scope>
    <source>
        <strain evidence="2 3">LMG 30640</strain>
    </source>
</reference>
<gene>
    <name evidence="2" type="ORF">GOB93_14450</name>
</gene>
<name>A0ABX0JV10_9PROT</name>
<comment type="caution">
    <text evidence="2">The sequence shown here is derived from an EMBL/GenBank/DDBJ whole genome shotgun (WGS) entry which is preliminary data.</text>
</comment>
<organism evidence="2 3">
    <name type="scientific">Acetobacter musti</name>
    <dbReference type="NCBI Taxonomy" id="864732"/>
    <lineage>
        <taxon>Bacteria</taxon>
        <taxon>Pseudomonadati</taxon>
        <taxon>Pseudomonadota</taxon>
        <taxon>Alphaproteobacteria</taxon>
        <taxon>Acetobacterales</taxon>
        <taxon>Acetobacteraceae</taxon>
        <taxon>Acetobacter</taxon>
    </lineage>
</organism>
<dbReference type="EMBL" id="WOTB01000021">
    <property type="protein sequence ID" value="NHN85833.1"/>
    <property type="molecule type" value="Genomic_DNA"/>
</dbReference>
<dbReference type="RefSeq" id="WP_173584228.1">
    <property type="nucleotide sequence ID" value="NZ_WOTB01000021.1"/>
</dbReference>
<sequence length="573" mass="64751">MDGFLLDYWGNILDFDENQGVVVNRRIDAASPKLRVSVDGDVASFSFCNAQGVWEGLSVFPDRRLRAGETLAGSFSVSWQRSGVKYPAFGYNGLFLSVSPDGTVAVDKTRVFDWETFRFLSEDEFRRLTWVTEHAWYSRSQDRIVAKPVPVRDNFTLDFSGLPVRIDDLFEVVSQSGLKTIDVFYDTWRLERLELFNPVIYCCSFGRDEAFESLEMTVESLRRFAGYDGDIKVLTERDPEEVRRRYASLRDEKVGLVPYVPLDLIDYMSSRFDIGNYEEFQQYQPILYLDTDIIVGRSVDDLFLNIIRDPASAVYVYVETRAPAEANYWGKELFDNDPFSVMPDYGFSTGVMAFRTLDGADSFLKAVRQVIFRQSRELGSRLHLRCYDQPVANYVLAKMGCSTDAQLLNRFVVNFDMKMNHVDAAGYDAYVSALREPVLHFAGGVGGYDWKLGAMRRYREWLLRPDRLEPERVVPEQAISEFAVPERAVPDFAEPDFAEAGLPGAGMSAIGVTQPGTVEAEKAEAESSGAGRGLVPESAGLERLVPEKMSENFPPENLVSEDLAPKGLRSGRR</sequence>
<proteinExistence type="predicted"/>
<protein>
    <submittedName>
        <fullName evidence="2">Uncharacterized protein</fullName>
    </submittedName>
</protein>
<dbReference type="Proteomes" id="UP000635278">
    <property type="component" value="Unassembled WGS sequence"/>
</dbReference>
<evidence type="ECO:0000313" key="2">
    <source>
        <dbReference type="EMBL" id="NHN85833.1"/>
    </source>
</evidence>
<keyword evidence="3" id="KW-1185">Reference proteome</keyword>
<evidence type="ECO:0000256" key="1">
    <source>
        <dbReference type="SAM" id="MobiDB-lite"/>
    </source>
</evidence>
<evidence type="ECO:0000313" key="3">
    <source>
        <dbReference type="Proteomes" id="UP000635278"/>
    </source>
</evidence>
<dbReference type="SUPFAM" id="SSF53448">
    <property type="entry name" value="Nucleotide-diphospho-sugar transferases"/>
    <property type="match status" value="1"/>
</dbReference>
<feature type="region of interest" description="Disordered" evidence="1">
    <location>
        <begin position="517"/>
        <end position="573"/>
    </location>
</feature>
<dbReference type="Gene3D" id="3.90.550.10">
    <property type="entry name" value="Spore Coat Polysaccharide Biosynthesis Protein SpsA, Chain A"/>
    <property type="match status" value="1"/>
</dbReference>